<gene>
    <name evidence="2" type="ORF">TeGR_g13124</name>
</gene>
<evidence type="ECO:0000313" key="3">
    <source>
        <dbReference type="Proteomes" id="UP001165060"/>
    </source>
</evidence>
<sequence length="450" mass="49446">MISWRLPAEESLSDWTLKVKNLDTDEVDVYNVHKAKLCVGPRMCEFFASMMMGESDRYKETAEACTEMSLVGLAATSFPAFLDFVYGESTTPMEIATESACALFHLADFLRCRAAFEAAGEFIEGDLGRTAVGLIAYMRDGSVFQQEQLVEIATDELSGRYMELGDISQWSVLGSLNADLMCGLCTKATFVKDYTWSWAVGFFGRAQPDAMTDDFLAVVASKDVMSSMKASEILYFLVVLDGLDNVRGDVGADAGGARTIVEEKKDTDAALIGEGGAEDVAVPEPHAYETLRELCYSTFTKVFAVENYPMEELLPAEGGEVIDDETEGIMAINKLHHGAKLAPGTLIEMLQRFAQAAKTKMSAQVAEKSAQVAEKSSLVAEHGRLLLAERNKNKFTARMQIPANLLYQQEFTATVQFLVKCKSPVRREFGIHSPAQVATVKWTTDDMMIA</sequence>
<protein>
    <recommendedName>
        <fullName evidence="1">BTB domain-containing protein</fullName>
    </recommendedName>
</protein>
<feature type="domain" description="BTB" evidence="1">
    <location>
        <begin position="13"/>
        <end position="94"/>
    </location>
</feature>
<evidence type="ECO:0000259" key="1">
    <source>
        <dbReference type="PROSITE" id="PS50097"/>
    </source>
</evidence>
<dbReference type="PROSITE" id="PS50097">
    <property type="entry name" value="BTB"/>
    <property type="match status" value="1"/>
</dbReference>
<reference evidence="2 3" key="1">
    <citation type="journal article" date="2023" name="Commun. Biol.">
        <title>Genome analysis of Parmales, the sister group of diatoms, reveals the evolutionary specialization of diatoms from phago-mixotrophs to photoautotrophs.</title>
        <authorList>
            <person name="Ban H."/>
            <person name="Sato S."/>
            <person name="Yoshikawa S."/>
            <person name="Yamada K."/>
            <person name="Nakamura Y."/>
            <person name="Ichinomiya M."/>
            <person name="Sato N."/>
            <person name="Blanc-Mathieu R."/>
            <person name="Endo H."/>
            <person name="Kuwata A."/>
            <person name="Ogata H."/>
        </authorList>
    </citation>
    <scope>NUCLEOTIDE SEQUENCE [LARGE SCALE GENOMIC DNA]</scope>
</reference>
<dbReference type="InterPro" id="IPR000210">
    <property type="entry name" value="BTB/POZ_dom"/>
</dbReference>
<proteinExistence type="predicted"/>
<keyword evidence="3" id="KW-1185">Reference proteome</keyword>
<dbReference type="EMBL" id="BRYB01000863">
    <property type="protein sequence ID" value="GMI39246.1"/>
    <property type="molecule type" value="Genomic_DNA"/>
</dbReference>
<name>A0ABQ6N2R5_9STRA</name>
<dbReference type="Gene3D" id="3.30.710.10">
    <property type="entry name" value="Potassium Channel Kv1.1, Chain A"/>
    <property type="match status" value="1"/>
</dbReference>
<dbReference type="Proteomes" id="UP001165060">
    <property type="component" value="Unassembled WGS sequence"/>
</dbReference>
<dbReference type="Pfam" id="PF00651">
    <property type="entry name" value="BTB"/>
    <property type="match status" value="1"/>
</dbReference>
<dbReference type="CDD" id="cd18186">
    <property type="entry name" value="BTB_POZ_ZBTB_KLHL-like"/>
    <property type="match status" value="1"/>
</dbReference>
<organism evidence="2 3">
    <name type="scientific">Tetraparma gracilis</name>
    <dbReference type="NCBI Taxonomy" id="2962635"/>
    <lineage>
        <taxon>Eukaryota</taxon>
        <taxon>Sar</taxon>
        <taxon>Stramenopiles</taxon>
        <taxon>Ochrophyta</taxon>
        <taxon>Bolidophyceae</taxon>
        <taxon>Parmales</taxon>
        <taxon>Triparmaceae</taxon>
        <taxon>Tetraparma</taxon>
    </lineage>
</organism>
<dbReference type="SUPFAM" id="SSF54695">
    <property type="entry name" value="POZ domain"/>
    <property type="match status" value="1"/>
</dbReference>
<dbReference type="InterPro" id="IPR011333">
    <property type="entry name" value="SKP1/BTB/POZ_sf"/>
</dbReference>
<comment type="caution">
    <text evidence="2">The sequence shown here is derived from an EMBL/GenBank/DDBJ whole genome shotgun (WGS) entry which is preliminary data.</text>
</comment>
<evidence type="ECO:0000313" key="2">
    <source>
        <dbReference type="EMBL" id="GMI39246.1"/>
    </source>
</evidence>
<accession>A0ABQ6N2R5</accession>